<reference evidence="1 3" key="1">
    <citation type="submission" date="2017-01" db="EMBL/GenBank/DDBJ databases">
        <authorList>
            <person name="Varghese N."/>
            <person name="Submissions S."/>
        </authorList>
    </citation>
    <scope>NUCLEOTIDE SEQUENCE [LARGE SCALE GENOMIC DNA]</scope>
    <source>
        <strain evidence="1 3">ATCC 33342</strain>
    </source>
</reference>
<organism evidence="2 4">
    <name type="scientific">Fluoribacter gormanii</name>
    <dbReference type="NCBI Taxonomy" id="464"/>
    <lineage>
        <taxon>Bacteria</taxon>
        <taxon>Pseudomonadati</taxon>
        <taxon>Pseudomonadota</taxon>
        <taxon>Gammaproteobacteria</taxon>
        <taxon>Legionellales</taxon>
        <taxon>Legionellaceae</taxon>
        <taxon>Fluoribacter</taxon>
    </lineage>
</organism>
<reference evidence="2 4" key="2">
    <citation type="submission" date="2018-06" db="EMBL/GenBank/DDBJ databases">
        <authorList>
            <consortium name="Pathogen Informatics"/>
            <person name="Doyle S."/>
        </authorList>
    </citation>
    <scope>NUCLEOTIDE SEQUENCE [LARGE SCALE GENOMIC DNA]</scope>
    <source>
        <strain evidence="2 4">NCTC11401</strain>
    </source>
</reference>
<evidence type="ECO:0000313" key="3">
    <source>
        <dbReference type="Proteomes" id="UP000186808"/>
    </source>
</evidence>
<evidence type="ECO:0008006" key="5">
    <source>
        <dbReference type="Google" id="ProtNLM"/>
    </source>
</evidence>
<dbReference type="EMBL" id="FTNL01000023">
    <property type="protein sequence ID" value="SIR76516.1"/>
    <property type="molecule type" value="Genomic_DNA"/>
</dbReference>
<protein>
    <recommendedName>
        <fullName evidence="5">RiboL-PSP-HEPN domain-containing protein</fullName>
    </recommendedName>
</protein>
<proteinExistence type="predicted"/>
<name>A0A377GH84_9GAMM</name>
<keyword evidence="3" id="KW-1185">Reference proteome</keyword>
<gene>
    <name evidence="2" type="ORF">NCTC11401_00760</name>
    <name evidence="1" type="ORF">SAMN05421777_12341</name>
</gene>
<evidence type="ECO:0000313" key="2">
    <source>
        <dbReference type="EMBL" id="STO23954.1"/>
    </source>
</evidence>
<dbReference type="AlphaFoldDB" id="A0A377GH84"/>
<accession>A0A377GH84</accession>
<dbReference type="Proteomes" id="UP000254374">
    <property type="component" value="Unassembled WGS sequence"/>
</dbReference>
<evidence type="ECO:0000313" key="1">
    <source>
        <dbReference type="EMBL" id="SIR76516.1"/>
    </source>
</evidence>
<dbReference type="OrthoDB" id="5636697at2"/>
<sequence length="192" mass="22191">MNQFKFLKIINFEYQLKTYELIKSSIQKDISHLELKKNSYELTPDEITTLECYKQSLKILIESTFLQIYSQLEEVLYSECGDQLVKKNASISRFETPLGALGYPIDSNCWNALLNISKIRNCLLHGNGRLDSDRYGIDTQETISSLNSDANTALIELIHLKDHEKGVSRVKLNEQFLHYCFIKIKNFIGSQE</sequence>
<dbReference type="Proteomes" id="UP000186808">
    <property type="component" value="Unassembled WGS sequence"/>
</dbReference>
<dbReference type="EMBL" id="UGGV01000001">
    <property type="protein sequence ID" value="STO23954.1"/>
    <property type="molecule type" value="Genomic_DNA"/>
</dbReference>
<dbReference type="RefSeq" id="WP_058466824.1">
    <property type="nucleotide sequence ID" value="NZ_CAAAIX010000026.1"/>
</dbReference>
<evidence type="ECO:0000313" key="4">
    <source>
        <dbReference type="Proteomes" id="UP000254374"/>
    </source>
</evidence>